<keyword evidence="3" id="KW-0474">Menaquinone biosynthesis</keyword>
<dbReference type="Gene3D" id="1.10.357.140">
    <property type="entry name" value="UbiA prenyltransferase"/>
    <property type="match status" value="1"/>
</dbReference>
<dbReference type="PANTHER" id="PTHR13929">
    <property type="entry name" value="1,4-DIHYDROXY-2-NAPHTHOATE OCTAPRENYLTRANSFERASE"/>
    <property type="match status" value="1"/>
</dbReference>
<reference evidence="10 11" key="1">
    <citation type="journal article" date="2019" name="Int. J. Syst. Evol. Microbiol.">
        <title>The Global Catalogue of Microorganisms (GCM) 10K type strain sequencing project: providing services to taxonomists for standard genome sequencing and annotation.</title>
        <authorList>
            <consortium name="The Broad Institute Genomics Platform"/>
            <consortium name="The Broad Institute Genome Sequencing Center for Infectious Disease"/>
            <person name="Wu L."/>
            <person name="Ma J."/>
        </authorList>
    </citation>
    <scope>NUCLEOTIDE SEQUENCE [LARGE SCALE GENOMIC DNA]</scope>
    <source>
        <strain evidence="10 11">JCM 9383</strain>
    </source>
</reference>
<evidence type="ECO:0000256" key="3">
    <source>
        <dbReference type="ARBA" id="ARBA00022428"/>
    </source>
</evidence>
<dbReference type="InterPro" id="IPR026046">
    <property type="entry name" value="UBIAD1"/>
</dbReference>
<dbReference type="Pfam" id="PF01040">
    <property type="entry name" value="UbiA"/>
    <property type="match status" value="1"/>
</dbReference>
<evidence type="ECO:0000256" key="5">
    <source>
        <dbReference type="ARBA" id="ARBA00022692"/>
    </source>
</evidence>
<keyword evidence="5 9" id="KW-0812">Transmembrane</keyword>
<feature type="transmembrane region" description="Helical" evidence="9">
    <location>
        <begin position="205"/>
        <end position="221"/>
    </location>
</feature>
<comment type="caution">
    <text evidence="10">The sequence shown here is derived from an EMBL/GenBank/DDBJ whole genome shotgun (WGS) entry which is preliminary data.</text>
</comment>
<dbReference type="InterPro" id="IPR000537">
    <property type="entry name" value="UbiA_prenyltransferase"/>
</dbReference>
<feature type="transmembrane region" description="Helical" evidence="9">
    <location>
        <begin position="228"/>
        <end position="247"/>
    </location>
</feature>
<evidence type="ECO:0000256" key="7">
    <source>
        <dbReference type="ARBA" id="ARBA00023136"/>
    </source>
</evidence>
<gene>
    <name evidence="10" type="ORF">GCM10010470_34690</name>
</gene>
<keyword evidence="4" id="KW-0808">Transferase</keyword>
<sequence>MRVRPPPDGTDVLRPAPPAFDLSKTGNEGSVMTSGTEAGTLPATSARPESKLRSYARLGKLDVFDYYLSFLVVLSALAFPVLRLDNRTIAMLVLFLLGAISTIVALVAFDDLTGFRDGSDLRNYGPDDPTRKKLRKPLVAGTLTQGEALWFGWITAGVGAVLWAAAVAVAPHRPTWTIVVVVVTYVFALQYSYGLKLSYHGFQEVFLVALGASLVLSPFGLATGEFSWFLLVQSVLFGLGVLMFGVYSNTNDIEGDRSVGRPTVASLVSPRGNAVFIGALSASEYVIALAASLAGVAPWWFAVLMLPAAALRTRQFLLGFRYGDIMRARKLGFSVHRTTTALLVVANVLAGVLA</sequence>
<feature type="transmembrane region" description="Helical" evidence="9">
    <location>
        <begin position="64"/>
        <end position="82"/>
    </location>
</feature>
<evidence type="ECO:0000256" key="9">
    <source>
        <dbReference type="SAM" id="Phobius"/>
    </source>
</evidence>
<evidence type="ECO:0000313" key="10">
    <source>
        <dbReference type="EMBL" id="GAA2796625.1"/>
    </source>
</evidence>
<evidence type="ECO:0000313" key="11">
    <source>
        <dbReference type="Proteomes" id="UP001500979"/>
    </source>
</evidence>
<proteinExistence type="predicted"/>
<name>A0ABN3VEB7_9PSEU</name>
<dbReference type="CDD" id="cd13956">
    <property type="entry name" value="PT_UbiA"/>
    <property type="match status" value="1"/>
</dbReference>
<comment type="subcellular location">
    <subcellularLocation>
        <location evidence="1">Membrane</location>
        <topology evidence="1">Multi-pass membrane protein</topology>
    </subcellularLocation>
</comment>
<accession>A0ABN3VEB7</accession>
<feature type="transmembrane region" description="Helical" evidence="9">
    <location>
        <begin position="176"/>
        <end position="193"/>
    </location>
</feature>
<feature type="transmembrane region" description="Helical" evidence="9">
    <location>
        <begin position="148"/>
        <end position="169"/>
    </location>
</feature>
<evidence type="ECO:0000256" key="1">
    <source>
        <dbReference type="ARBA" id="ARBA00004141"/>
    </source>
</evidence>
<evidence type="ECO:0008006" key="12">
    <source>
        <dbReference type="Google" id="ProtNLM"/>
    </source>
</evidence>
<dbReference type="InterPro" id="IPR044878">
    <property type="entry name" value="UbiA_sf"/>
</dbReference>
<dbReference type="PANTHER" id="PTHR13929:SF0">
    <property type="entry name" value="UBIA PRENYLTRANSFERASE DOMAIN-CONTAINING PROTEIN 1"/>
    <property type="match status" value="1"/>
</dbReference>
<feature type="transmembrane region" description="Helical" evidence="9">
    <location>
        <begin position="89"/>
        <end position="109"/>
    </location>
</feature>
<evidence type="ECO:0000256" key="8">
    <source>
        <dbReference type="SAM" id="MobiDB-lite"/>
    </source>
</evidence>
<keyword evidence="6 9" id="KW-1133">Transmembrane helix</keyword>
<dbReference type="EMBL" id="BAAAUX010000014">
    <property type="protein sequence ID" value="GAA2796625.1"/>
    <property type="molecule type" value="Genomic_DNA"/>
</dbReference>
<keyword evidence="11" id="KW-1185">Reference proteome</keyword>
<dbReference type="Proteomes" id="UP001500979">
    <property type="component" value="Unassembled WGS sequence"/>
</dbReference>
<feature type="transmembrane region" description="Helical" evidence="9">
    <location>
        <begin position="285"/>
        <end position="310"/>
    </location>
</feature>
<comment type="pathway">
    <text evidence="2">Quinol/quinone metabolism; menaquinone biosynthesis.</text>
</comment>
<evidence type="ECO:0000256" key="4">
    <source>
        <dbReference type="ARBA" id="ARBA00022679"/>
    </source>
</evidence>
<feature type="region of interest" description="Disordered" evidence="8">
    <location>
        <begin position="1"/>
        <end position="46"/>
    </location>
</feature>
<feature type="compositionally biased region" description="Polar residues" evidence="8">
    <location>
        <begin position="24"/>
        <end position="37"/>
    </location>
</feature>
<evidence type="ECO:0000256" key="6">
    <source>
        <dbReference type="ARBA" id="ARBA00022989"/>
    </source>
</evidence>
<feature type="transmembrane region" description="Helical" evidence="9">
    <location>
        <begin position="331"/>
        <end position="353"/>
    </location>
</feature>
<protein>
    <recommendedName>
        <fullName evidence="12">1,4-dihydroxy-2-naphthoate prenyltransferase</fullName>
    </recommendedName>
</protein>
<evidence type="ECO:0000256" key="2">
    <source>
        <dbReference type="ARBA" id="ARBA00004863"/>
    </source>
</evidence>
<organism evidence="10 11">
    <name type="scientific">Saccharopolyspora taberi</name>
    <dbReference type="NCBI Taxonomy" id="60895"/>
    <lineage>
        <taxon>Bacteria</taxon>
        <taxon>Bacillati</taxon>
        <taxon>Actinomycetota</taxon>
        <taxon>Actinomycetes</taxon>
        <taxon>Pseudonocardiales</taxon>
        <taxon>Pseudonocardiaceae</taxon>
        <taxon>Saccharopolyspora</taxon>
    </lineage>
</organism>
<keyword evidence="7 9" id="KW-0472">Membrane</keyword>